<dbReference type="InterPro" id="IPR023214">
    <property type="entry name" value="HAD_sf"/>
</dbReference>
<feature type="transmembrane region" description="Helical" evidence="18">
    <location>
        <begin position="805"/>
        <end position="823"/>
    </location>
</feature>
<dbReference type="InterPro" id="IPR004014">
    <property type="entry name" value="ATPase_P-typ_cation-transptr_N"/>
</dbReference>
<evidence type="ECO:0000256" key="5">
    <source>
        <dbReference type="ARBA" id="ARBA00013555"/>
    </source>
</evidence>
<dbReference type="AlphaFoldDB" id="A0A1G1X737"/>
<dbReference type="Pfam" id="PF00122">
    <property type="entry name" value="E1-E2_ATPase"/>
    <property type="match status" value="1"/>
</dbReference>
<dbReference type="SUPFAM" id="SSF81653">
    <property type="entry name" value="Calcium ATPase, transduction domain A"/>
    <property type="match status" value="1"/>
</dbReference>
<evidence type="ECO:0000313" key="21">
    <source>
        <dbReference type="Proteomes" id="UP000177941"/>
    </source>
</evidence>
<evidence type="ECO:0000256" key="13">
    <source>
        <dbReference type="ARBA" id="ARBA00022967"/>
    </source>
</evidence>
<keyword evidence="8" id="KW-0597">Phosphoprotein</keyword>
<dbReference type="InterPro" id="IPR018303">
    <property type="entry name" value="ATPase_P-typ_P_site"/>
</dbReference>
<accession>A0A1G1X737</accession>
<dbReference type="InterPro" id="IPR006415">
    <property type="entry name" value="P-type_ATPase_IIIB"/>
</dbReference>
<evidence type="ECO:0000256" key="2">
    <source>
        <dbReference type="ARBA" id="ARBA00004429"/>
    </source>
</evidence>
<dbReference type="NCBIfam" id="TIGR01494">
    <property type="entry name" value="ATPase_P-type"/>
    <property type="match status" value="3"/>
</dbReference>
<dbReference type="Pfam" id="PF00690">
    <property type="entry name" value="Cation_ATPase_N"/>
    <property type="match status" value="1"/>
</dbReference>
<keyword evidence="15 18" id="KW-0472">Membrane</keyword>
<feature type="domain" description="Cation-transporting P-type ATPase N-terminal" evidence="19">
    <location>
        <begin position="8"/>
        <end position="81"/>
    </location>
</feature>
<proteinExistence type="inferred from homology"/>
<organism evidence="20 21">
    <name type="scientific">Candidatus Andersenbacteria bacterium RIFCSPHIGHO2_12_FULL_45_11b</name>
    <dbReference type="NCBI Taxonomy" id="1797282"/>
    <lineage>
        <taxon>Bacteria</taxon>
        <taxon>Candidatus Anderseniibacteriota</taxon>
    </lineage>
</organism>
<dbReference type="SFLD" id="SFLDS00003">
    <property type="entry name" value="Haloacid_Dehalogenase"/>
    <property type="match status" value="1"/>
</dbReference>
<dbReference type="InterPro" id="IPR044492">
    <property type="entry name" value="P_typ_ATPase_HD_dom"/>
</dbReference>
<dbReference type="SFLD" id="SFLDF00027">
    <property type="entry name" value="p-type_atpase"/>
    <property type="match status" value="1"/>
</dbReference>
<evidence type="ECO:0000256" key="8">
    <source>
        <dbReference type="ARBA" id="ARBA00022553"/>
    </source>
</evidence>
<evidence type="ECO:0000256" key="11">
    <source>
        <dbReference type="ARBA" id="ARBA00022840"/>
    </source>
</evidence>
<evidence type="ECO:0000256" key="18">
    <source>
        <dbReference type="SAM" id="Phobius"/>
    </source>
</evidence>
<dbReference type="InterPro" id="IPR008250">
    <property type="entry name" value="ATPase_P-typ_transduc_dom_A_sf"/>
</dbReference>
<dbReference type="GO" id="GO:0005524">
    <property type="term" value="F:ATP binding"/>
    <property type="evidence" value="ECO:0007669"/>
    <property type="project" value="UniProtKB-KW"/>
</dbReference>
<comment type="catalytic activity">
    <reaction evidence="17">
        <text>Mg(2+)(out) + ATP + H2O = Mg(2+)(in) + ADP + phosphate + H(+)</text>
        <dbReference type="Rhea" id="RHEA:10260"/>
        <dbReference type="ChEBI" id="CHEBI:15377"/>
        <dbReference type="ChEBI" id="CHEBI:15378"/>
        <dbReference type="ChEBI" id="CHEBI:18420"/>
        <dbReference type="ChEBI" id="CHEBI:30616"/>
        <dbReference type="ChEBI" id="CHEBI:43474"/>
        <dbReference type="ChEBI" id="CHEBI:456216"/>
        <dbReference type="EC" id="7.2.2.14"/>
    </reaction>
</comment>
<sequence length="834" mass="91968">MQEQLVQAYWQESEKELLKLLKTSEKGLAEEEADRRLRKFGKNEFVRNMRTPLALRFLLKFKNPLVLILLLASLISAFLGELSNFIIIAIIISVSVVIDVLQEGHAESAAAALQKKVSVTATVIRRKKKIEIPIAELVRGDIIALSAGDIIPADARVLEAQELMIDQSVLTGESYPQQKIAGAIRGTNIGYAERKNSLFMGTHVQSGSARAVIVKTGSDTELGSIADAVAIKRPETEFERGVRQFGYLLMKTTLVLVLFVFFINAFLHHSVLTSFLFALALAVGLTPELLPVIMTINLAKGALRMSKKHVIVKYLPAIVNFGSMNVCCMDKTGTLTENRIDLEIYEDAKGKESKQVLLFGYLNATFQSGLKSPMEEAILKHGEVSSTGYEKIQELPFDFFRRRLSVVVLHKGERIMITKGAPEEVLSICALSHAQKLAALDRFHALSSKGFRVLAVAYRTMPVREAYAEHDESRMTYFGLMAFYDPPKRSAKGVLKELLAQGVGIKILTGDGDLVTRHVCEELGLPVSGVVLGSAVDRMSDHVLGVAIEKTTIFARLNPIQKNRIILMLKQRKSVVGYLGDGINDAPSLKTADIGISVNNAVDIAKQSADVILLKKDLRVLLEGVREGRKTYGNIMKYLMMGTSSNFGNMVSMAGASLFLPFLPMLPIQILLNNLLYDFSELAVPSDTVDEEYIRSPKKWDIGFMKKSMIAFGPISSLIDVCTFGVLLKIFHANAALFQTGWFVESLLTQSIIIFSIRTHAVPFFKSASSKLLAGTSLGIACAAIIIPYTPIAHVFGFVPLPGLFMVWLVGLLISYVVLVEIAKKILYRKSDVY</sequence>
<evidence type="ECO:0000256" key="17">
    <source>
        <dbReference type="ARBA" id="ARBA00047295"/>
    </source>
</evidence>
<dbReference type="EMBL" id="MHHS01000045">
    <property type="protein sequence ID" value="OGY35812.1"/>
    <property type="molecule type" value="Genomic_DNA"/>
</dbReference>
<keyword evidence="12" id="KW-0460">Magnesium</keyword>
<dbReference type="GO" id="GO:0015444">
    <property type="term" value="F:P-type magnesium transporter activity"/>
    <property type="evidence" value="ECO:0007669"/>
    <property type="project" value="UniProtKB-EC"/>
</dbReference>
<gene>
    <name evidence="20" type="ORF">A3E36_03620</name>
</gene>
<keyword evidence="14 18" id="KW-1133">Transmembrane helix</keyword>
<dbReference type="EC" id="7.2.2.14" evidence="4"/>
<dbReference type="Gene3D" id="1.20.1110.10">
    <property type="entry name" value="Calcium-transporting ATPase, transmembrane domain"/>
    <property type="match status" value="1"/>
</dbReference>
<protein>
    <recommendedName>
        <fullName evidence="5">Magnesium-transporting ATPase, P-type 1</fullName>
        <ecNumber evidence="4">7.2.2.14</ecNumber>
    </recommendedName>
    <alternativeName>
        <fullName evidence="16">Mg(2+) transport ATPase, P-type 1</fullName>
    </alternativeName>
</protein>
<evidence type="ECO:0000256" key="3">
    <source>
        <dbReference type="ARBA" id="ARBA00008746"/>
    </source>
</evidence>
<keyword evidence="10" id="KW-0547">Nucleotide-binding</keyword>
<dbReference type="InterPro" id="IPR036412">
    <property type="entry name" value="HAD-like_sf"/>
</dbReference>
<keyword evidence="9 18" id="KW-0812">Transmembrane</keyword>
<dbReference type="Gene3D" id="3.40.1110.10">
    <property type="entry name" value="Calcium-transporting ATPase, cytoplasmic domain N"/>
    <property type="match status" value="1"/>
</dbReference>
<name>A0A1G1X737_9BACT</name>
<dbReference type="InterPro" id="IPR059000">
    <property type="entry name" value="ATPase_P-type_domA"/>
</dbReference>
<dbReference type="Gene3D" id="2.70.150.10">
    <property type="entry name" value="Calcium-transporting ATPase, cytoplasmic transduction domain A"/>
    <property type="match status" value="1"/>
</dbReference>
<comment type="function">
    <text evidence="1">Mediates magnesium influx to the cytosol.</text>
</comment>
<evidence type="ECO:0000256" key="16">
    <source>
        <dbReference type="ARBA" id="ARBA00029806"/>
    </source>
</evidence>
<dbReference type="GO" id="GO:0016887">
    <property type="term" value="F:ATP hydrolysis activity"/>
    <property type="evidence" value="ECO:0007669"/>
    <property type="project" value="InterPro"/>
</dbReference>
<reference evidence="20 21" key="1">
    <citation type="journal article" date="2016" name="Nat. Commun.">
        <title>Thousands of microbial genomes shed light on interconnected biogeochemical processes in an aquifer system.</title>
        <authorList>
            <person name="Anantharaman K."/>
            <person name="Brown C.T."/>
            <person name="Hug L.A."/>
            <person name="Sharon I."/>
            <person name="Castelle C.J."/>
            <person name="Probst A.J."/>
            <person name="Thomas B.C."/>
            <person name="Singh A."/>
            <person name="Wilkins M.J."/>
            <person name="Karaoz U."/>
            <person name="Brodie E.L."/>
            <person name="Williams K.H."/>
            <person name="Hubbard S.S."/>
            <person name="Banfield J.F."/>
        </authorList>
    </citation>
    <scope>NUCLEOTIDE SEQUENCE [LARGE SCALE GENOMIC DNA]</scope>
</reference>
<keyword evidence="13" id="KW-1278">Translocase</keyword>
<feature type="transmembrane region" description="Helical" evidence="18">
    <location>
        <begin position="709"/>
        <end position="731"/>
    </location>
</feature>
<comment type="subcellular location">
    <subcellularLocation>
        <location evidence="2">Cell inner membrane</location>
        <topology evidence="2">Multi-pass membrane protein</topology>
    </subcellularLocation>
</comment>
<evidence type="ECO:0000256" key="6">
    <source>
        <dbReference type="ARBA" id="ARBA00022475"/>
    </source>
</evidence>
<dbReference type="InterPro" id="IPR023298">
    <property type="entry name" value="ATPase_P-typ_TM_dom_sf"/>
</dbReference>
<dbReference type="PRINTS" id="PR01836">
    <property type="entry name" value="MGATPASE"/>
</dbReference>
<evidence type="ECO:0000256" key="1">
    <source>
        <dbReference type="ARBA" id="ARBA00003954"/>
    </source>
</evidence>
<evidence type="ECO:0000256" key="15">
    <source>
        <dbReference type="ARBA" id="ARBA00023136"/>
    </source>
</evidence>
<dbReference type="Pfam" id="PF13246">
    <property type="entry name" value="Cation_ATPase"/>
    <property type="match status" value="1"/>
</dbReference>
<comment type="similarity">
    <text evidence="3">Belongs to the cation transport ATPase (P-type) (TC 3.A.3) family. Type IIIB subfamily.</text>
</comment>
<dbReference type="InterPro" id="IPR023299">
    <property type="entry name" value="ATPase_P-typ_cyto_dom_N"/>
</dbReference>
<feature type="transmembrane region" description="Helical" evidence="18">
    <location>
        <begin position="57"/>
        <end position="79"/>
    </location>
</feature>
<dbReference type="Pfam" id="PF00689">
    <property type="entry name" value="Cation_ATPase_C"/>
    <property type="match status" value="1"/>
</dbReference>
<dbReference type="SMART" id="SM00831">
    <property type="entry name" value="Cation_ATPase_N"/>
    <property type="match status" value="1"/>
</dbReference>
<evidence type="ECO:0000256" key="9">
    <source>
        <dbReference type="ARBA" id="ARBA00022692"/>
    </source>
</evidence>
<evidence type="ECO:0000313" key="20">
    <source>
        <dbReference type="EMBL" id="OGY35812.1"/>
    </source>
</evidence>
<keyword evidence="11" id="KW-0067">ATP-binding</keyword>
<dbReference type="Gene3D" id="3.40.50.1000">
    <property type="entry name" value="HAD superfamily/HAD-like"/>
    <property type="match status" value="1"/>
</dbReference>
<feature type="transmembrane region" description="Helical" evidence="18">
    <location>
        <begin position="85"/>
        <end position="101"/>
    </location>
</feature>
<dbReference type="SUPFAM" id="SSF81665">
    <property type="entry name" value="Calcium ATPase, transmembrane domain M"/>
    <property type="match status" value="1"/>
</dbReference>
<dbReference type="PROSITE" id="PS00154">
    <property type="entry name" value="ATPASE_E1_E2"/>
    <property type="match status" value="1"/>
</dbReference>
<dbReference type="GO" id="GO:0005886">
    <property type="term" value="C:plasma membrane"/>
    <property type="evidence" value="ECO:0007669"/>
    <property type="project" value="UniProtKB-SubCell"/>
</dbReference>
<evidence type="ECO:0000256" key="4">
    <source>
        <dbReference type="ARBA" id="ARBA00012786"/>
    </source>
</evidence>
<dbReference type="InterPro" id="IPR006068">
    <property type="entry name" value="ATPase_P-typ_cation-transptr_C"/>
</dbReference>
<dbReference type="NCBIfam" id="TIGR01524">
    <property type="entry name" value="ATPase-IIIB_Mg"/>
    <property type="match status" value="1"/>
</dbReference>
<dbReference type="SFLD" id="SFLDG00002">
    <property type="entry name" value="C1.7:_P-type_atpase_like"/>
    <property type="match status" value="1"/>
</dbReference>
<feature type="transmembrane region" description="Helical" evidence="18">
    <location>
        <begin position="778"/>
        <end position="799"/>
    </location>
</feature>
<comment type="caution">
    <text evidence="20">The sequence shown here is derived from an EMBL/GenBank/DDBJ whole genome shotgun (WGS) entry which is preliminary data.</text>
</comment>
<dbReference type="InterPro" id="IPR001757">
    <property type="entry name" value="P_typ_ATPase"/>
</dbReference>
<evidence type="ECO:0000256" key="10">
    <source>
        <dbReference type="ARBA" id="ARBA00022741"/>
    </source>
</evidence>
<evidence type="ECO:0000256" key="7">
    <source>
        <dbReference type="ARBA" id="ARBA00022519"/>
    </source>
</evidence>
<evidence type="ECO:0000259" key="19">
    <source>
        <dbReference type="SMART" id="SM00831"/>
    </source>
</evidence>
<keyword evidence="7" id="KW-0997">Cell inner membrane</keyword>
<dbReference type="SUPFAM" id="SSF56784">
    <property type="entry name" value="HAD-like"/>
    <property type="match status" value="1"/>
</dbReference>
<evidence type="ECO:0000256" key="14">
    <source>
        <dbReference type="ARBA" id="ARBA00022989"/>
    </source>
</evidence>
<feature type="transmembrane region" description="Helical" evidence="18">
    <location>
        <begin position="248"/>
        <end position="269"/>
    </location>
</feature>
<dbReference type="PANTHER" id="PTHR42861">
    <property type="entry name" value="CALCIUM-TRANSPORTING ATPASE"/>
    <property type="match status" value="1"/>
</dbReference>
<evidence type="ECO:0000256" key="12">
    <source>
        <dbReference type="ARBA" id="ARBA00022842"/>
    </source>
</evidence>
<keyword evidence="6" id="KW-1003">Cell membrane</keyword>
<dbReference type="Proteomes" id="UP000177941">
    <property type="component" value="Unassembled WGS sequence"/>
</dbReference>
<feature type="transmembrane region" description="Helical" evidence="18">
    <location>
        <begin position="275"/>
        <end position="299"/>
    </location>
</feature>